<dbReference type="PANTHER" id="PTHR47966">
    <property type="entry name" value="BETA-SITE APP-CLEAVING ENZYME, ISOFORM A-RELATED"/>
    <property type="match status" value="1"/>
</dbReference>
<evidence type="ECO:0000256" key="4">
    <source>
        <dbReference type="SAM" id="SignalP"/>
    </source>
</evidence>
<evidence type="ECO:0000256" key="2">
    <source>
        <dbReference type="ARBA" id="ARBA00022801"/>
    </source>
</evidence>
<feature type="active site" evidence="3">
    <location>
        <position position="303"/>
    </location>
</feature>
<evidence type="ECO:0000313" key="7">
    <source>
        <dbReference type="Proteomes" id="UP001201262"/>
    </source>
</evidence>
<dbReference type="InterPro" id="IPR021109">
    <property type="entry name" value="Peptidase_aspartic_dom_sf"/>
</dbReference>
<keyword evidence="4" id="KW-0732">Signal</keyword>
<dbReference type="RefSeq" id="XP_046071760.1">
    <property type="nucleotide sequence ID" value="XM_046220356.1"/>
</dbReference>
<dbReference type="Pfam" id="PF00026">
    <property type="entry name" value="Asp"/>
    <property type="match status" value="1"/>
</dbReference>
<reference evidence="6" key="1">
    <citation type="submission" date="2021-12" db="EMBL/GenBank/DDBJ databases">
        <title>Convergent genome expansion in fungi linked to evolution of root-endophyte symbiosis.</title>
        <authorList>
            <consortium name="DOE Joint Genome Institute"/>
            <person name="Ke Y.-H."/>
            <person name="Bonito G."/>
            <person name="Liao H.-L."/>
            <person name="Looney B."/>
            <person name="Rojas-Flechas A."/>
            <person name="Nash J."/>
            <person name="Hameed K."/>
            <person name="Schadt C."/>
            <person name="Martin F."/>
            <person name="Crous P.W."/>
            <person name="Miettinen O."/>
            <person name="Magnuson J.K."/>
            <person name="Labbe J."/>
            <person name="Jacobson D."/>
            <person name="Doktycz M.J."/>
            <person name="Veneault-Fourrey C."/>
            <person name="Kuo A."/>
            <person name="Mondo S."/>
            <person name="Calhoun S."/>
            <person name="Riley R."/>
            <person name="Ohm R."/>
            <person name="LaButti K."/>
            <person name="Andreopoulos B."/>
            <person name="Pangilinan J."/>
            <person name="Nolan M."/>
            <person name="Tritt A."/>
            <person name="Clum A."/>
            <person name="Lipzen A."/>
            <person name="Daum C."/>
            <person name="Barry K."/>
            <person name="Grigoriev I.V."/>
            <person name="Vilgalys R."/>
        </authorList>
    </citation>
    <scope>NUCLEOTIDE SEQUENCE</scope>
    <source>
        <strain evidence="6">PMI_201</strain>
    </source>
</reference>
<evidence type="ECO:0000259" key="5">
    <source>
        <dbReference type="PROSITE" id="PS51767"/>
    </source>
</evidence>
<feature type="signal peptide" evidence="4">
    <location>
        <begin position="1"/>
        <end position="18"/>
    </location>
</feature>
<name>A0AAD4KVI3_9EURO</name>
<proteinExistence type="inferred from homology"/>
<organism evidence="6 7">
    <name type="scientific">Talaromyces proteolyticus</name>
    <dbReference type="NCBI Taxonomy" id="1131652"/>
    <lineage>
        <taxon>Eukaryota</taxon>
        <taxon>Fungi</taxon>
        <taxon>Dikarya</taxon>
        <taxon>Ascomycota</taxon>
        <taxon>Pezizomycotina</taxon>
        <taxon>Eurotiomycetes</taxon>
        <taxon>Eurotiomycetidae</taxon>
        <taxon>Eurotiales</taxon>
        <taxon>Trichocomaceae</taxon>
        <taxon>Talaromyces</taxon>
        <taxon>Talaromyces sect. Bacilispori</taxon>
    </lineage>
</organism>
<dbReference type="AlphaFoldDB" id="A0AAD4KVI3"/>
<dbReference type="InterPro" id="IPR033121">
    <property type="entry name" value="PEPTIDASE_A1"/>
</dbReference>
<dbReference type="PROSITE" id="PS51767">
    <property type="entry name" value="PEPTIDASE_A1"/>
    <property type="match status" value="1"/>
</dbReference>
<accession>A0AAD4KVI3</accession>
<sequence>MVAFSVLGLATIAARSLASVNPVPERSIGLTSSLKTVRNVNTASDIPSGLAQHVRGLARYGGTIPEGLTALLRRENIGSTGSSYDAPTGEWVTIASFGTPPQELPIIIDTGSWDCVVYSSQSEKSGLPANTSLYEPDNSRTAKKLDGFTFKVIYGNGDQETSGDIEVNGDVFLDVLTIGGVTAPAQAVESVINYTAGFASLDASGIVGMALSKNNTVKPVKQHTFFDNLKDQLAMPVLTADLYLEAESHYDFGFINHSLIHGDITWAAVNTSDSQQGWWSISVEGYQVGSEAYVASAFPSIVDTGTLQNLFPPSVVSAYYEQVPAAVNSTEYGAFVFPCNQTLPDFAVKINGRSFTVPGSLLNVAQLSNTTCMGNIQAIPPATDGGLPQPTACLGATFMLQHLLVFDLGTLQVGIAKKRYIENATFVDV</sequence>
<gene>
    <name evidence="6" type="ORF">BGW36DRAFT_427035</name>
</gene>
<dbReference type="SUPFAM" id="SSF50630">
    <property type="entry name" value="Acid proteases"/>
    <property type="match status" value="1"/>
</dbReference>
<dbReference type="EMBL" id="JAJTJA010000006">
    <property type="protein sequence ID" value="KAH8697059.1"/>
    <property type="molecule type" value="Genomic_DNA"/>
</dbReference>
<comment type="similarity">
    <text evidence="1">Belongs to the peptidase A1 family.</text>
</comment>
<feature type="active site" evidence="3">
    <location>
        <position position="109"/>
    </location>
</feature>
<dbReference type="GO" id="GO:0004190">
    <property type="term" value="F:aspartic-type endopeptidase activity"/>
    <property type="evidence" value="ECO:0007669"/>
    <property type="project" value="InterPro"/>
</dbReference>
<evidence type="ECO:0000256" key="3">
    <source>
        <dbReference type="PIRSR" id="PIRSR601461-1"/>
    </source>
</evidence>
<evidence type="ECO:0000256" key="1">
    <source>
        <dbReference type="ARBA" id="ARBA00007447"/>
    </source>
</evidence>
<keyword evidence="2" id="KW-0378">Hydrolase</keyword>
<dbReference type="PANTHER" id="PTHR47966:SF2">
    <property type="entry name" value="ASPERGILLOPEPSIN-1-RELATED"/>
    <property type="match status" value="1"/>
</dbReference>
<dbReference type="PRINTS" id="PR00792">
    <property type="entry name" value="PEPSIN"/>
</dbReference>
<evidence type="ECO:0000313" key="6">
    <source>
        <dbReference type="EMBL" id="KAH8697059.1"/>
    </source>
</evidence>
<protein>
    <submittedName>
        <fullName evidence="6">Aspergillopepsin A</fullName>
    </submittedName>
</protein>
<dbReference type="Gene3D" id="2.40.70.10">
    <property type="entry name" value="Acid Proteases"/>
    <property type="match status" value="2"/>
</dbReference>
<keyword evidence="7" id="KW-1185">Reference proteome</keyword>
<dbReference type="GeneID" id="70250643"/>
<dbReference type="InterPro" id="IPR001461">
    <property type="entry name" value="Aspartic_peptidase_A1"/>
</dbReference>
<dbReference type="GO" id="GO:0006508">
    <property type="term" value="P:proteolysis"/>
    <property type="evidence" value="ECO:0007669"/>
    <property type="project" value="InterPro"/>
</dbReference>
<feature type="domain" description="Peptidase A1" evidence="5">
    <location>
        <begin position="91"/>
        <end position="416"/>
    </location>
</feature>
<dbReference type="Proteomes" id="UP001201262">
    <property type="component" value="Unassembled WGS sequence"/>
</dbReference>
<feature type="chain" id="PRO_5042141324" evidence="4">
    <location>
        <begin position="19"/>
        <end position="429"/>
    </location>
</feature>
<comment type="caution">
    <text evidence="6">The sequence shown here is derived from an EMBL/GenBank/DDBJ whole genome shotgun (WGS) entry which is preliminary data.</text>
</comment>